<accession>A0A976N0N6</accession>
<organism evidence="1">
    <name type="scientific">Sigmofec virus UA08Rod_5550</name>
    <dbReference type="NCBI Taxonomy" id="2929429"/>
    <lineage>
        <taxon>Viruses</taxon>
        <taxon>Monodnaviria</taxon>
        <taxon>Sangervirae</taxon>
        <taxon>Phixviricota</taxon>
        <taxon>Malgrandaviricetes</taxon>
        <taxon>Petitvirales</taxon>
        <taxon>Microviridae</taxon>
    </lineage>
</organism>
<proteinExistence type="predicted"/>
<evidence type="ECO:0000313" key="1">
    <source>
        <dbReference type="EMBL" id="UPW41089.1"/>
    </source>
</evidence>
<reference evidence="1" key="1">
    <citation type="submission" date="2022-02" db="EMBL/GenBank/DDBJ databases">
        <title>Towards deciphering the DNA virus diversity associated with rodent species in the families Cricetidae and Heteromyidae.</title>
        <authorList>
            <person name="Lund M."/>
            <person name="Larsen B.B."/>
            <person name="Gryseels S."/>
            <person name="Kraberger S."/>
            <person name="Rowsey D.M."/>
            <person name="Steger L."/>
            <person name="Yule K.M."/>
            <person name="Upham N.S."/>
            <person name="Worobey M."/>
            <person name="Van Doorslaer K."/>
            <person name="Varsani A."/>
        </authorList>
    </citation>
    <scope>NUCLEOTIDE SEQUENCE</scope>
    <source>
        <strain evidence="1">UA08Rod_5550</strain>
    </source>
</reference>
<sequence length="55" mass="6575">MSKCRLPPTFNLIFLELYSEIIKCLDFIKGDFSLSIFEKNKIFDSVLELLYEYVF</sequence>
<name>A0A976N0N6_9VIRU</name>
<protein>
    <submittedName>
        <fullName evidence="1">Uncharacterized protein</fullName>
    </submittedName>
</protein>
<dbReference type="EMBL" id="OM869542">
    <property type="protein sequence ID" value="UPW41089.1"/>
    <property type="molecule type" value="Genomic_DNA"/>
</dbReference>